<dbReference type="Proteomes" id="UP000292958">
    <property type="component" value="Unassembled WGS sequence"/>
</dbReference>
<keyword evidence="2" id="KW-1185">Reference proteome</keyword>
<name>A0A4Q7Z063_9BACT</name>
<dbReference type="EMBL" id="SHKW01000001">
    <property type="protein sequence ID" value="RZU42883.1"/>
    <property type="molecule type" value="Genomic_DNA"/>
</dbReference>
<organism evidence="1 2">
    <name type="scientific">Edaphobacter modestus</name>
    <dbReference type="NCBI Taxonomy" id="388466"/>
    <lineage>
        <taxon>Bacteria</taxon>
        <taxon>Pseudomonadati</taxon>
        <taxon>Acidobacteriota</taxon>
        <taxon>Terriglobia</taxon>
        <taxon>Terriglobales</taxon>
        <taxon>Acidobacteriaceae</taxon>
        <taxon>Edaphobacter</taxon>
    </lineage>
</organism>
<sequence>MGKVVFRCNYGATDFAPVYPKRDWGTTRRGETKSQSCSNFARSLFQLHSKDGTPTRITSRMKGMDLGVLLCFGFAGKAKLAGGSLGAKSLGQMHGRS</sequence>
<comment type="caution">
    <text evidence="1">The sequence shown here is derived from an EMBL/GenBank/DDBJ whole genome shotgun (WGS) entry which is preliminary data.</text>
</comment>
<accession>A0A4Q7Z063</accession>
<proteinExistence type="predicted"/>
<evidence type="ECO:0000313" key="2">
    <source>
        <dbReference type="Proteomes" id="UP000292958"/>
    </source>
</evidence>
<gene>
    <name evidence="1" type="ORF">BDD14_4481</name>
</gene>
<evidence type="ECO:0000313" key="1">
    <source>
        <dbReference type="EMBL" id="RZU42883.1"/>
    </source>
</evidence>
<reference evidence="1 2" key="1">
    <citation type="submission" date="2019-02" db="EMBL/GenBank/DDBJ databases">
        <title>Genomic Encyclopedia of Archaeal and Bacterial Type Strains, Phase II (KMG-II): from individual species to whole genera.</title>
        <authorList>
            <person name="Goeker M."/>
        </authorList>
    </citation>
    <scope>NUCLEOTIDE SEQUENCE [LARGE SCALE GENOMIC DNA]</scope>
    <source>
        <strain evidence="1 2">DSM 18101</strain>
    </source>
</reference>
<protein>
    <submittedName>
        <fullName evidence="1">Uncharacterized protein</fullName>
    </submittedName>
</protein>
<dbReference type="AlphaFoldDB" id="A0A4Q7Z063"/>